<evidence type="ECO:0000313" key="3">
    <source>
        <dbReference type="Proteomes" id="UP001314229"/>
    </source>
</evidence>
<protein>
    <submittedName>
        <fullName evidence="2">Uncharacterized protein</fullName>
    </submittedName>
</protein>
<name>A0AAV1QK12_SCOSC</name>
<feature type="compositionally biased region" description="Basic and acidic residues" evidence="1">
    <location>
        <begin position="1"/>
        <end position="13"/>
    </location>
</feature>
<organism evidence="2 3">
    <name type="scientific">Scomber scombrus</name>
    <name type="common">Atlantic mackerel</name>
    <name type="synonym">Scomber vernalis</name>
    <dbReference type="NCBI Taxonomy" id="13677"/>
    <lineage>
        <taxon>Eukaryota</taxon>
        <taxon>Metazoa</taxon>
        <taxon>Chordata</taxon>
        <taxon>Craniata</taxon>
        <taxon>Vertebrata</taxon>
        <taxon>Euteleostomi</taxon>
        <taxon>Actinopterygii</taxon>
        <taxon>Neopterygii</taxon>
        <taxon>Teleostei</taxon>
        <taxon>Neoteleostei</taxon>
        <taxon>Acanthomorphata</taxon>
        <taxon>Pelagiaria</taxon>
        <taxon>Scombriformes</taxon>
        <taxon>Scombridae</taxon>
        <taxon>Scomber</taxon>
    </lineage>
</organism>
<accession>A0AAV1QK12</accession>
<dbReference type="AlphaFoldDB" id="A0AAV1QK12"/>
<dbReference type="EMBL" id="CAWUFR010001848">
    <property type="protein sequence ID" value="CAK6984446.1"/>
    <property type="molecule type" value="Genomic_DNA"/>
</dbReference>
<reference evidence="2 3" key="1">
    <citation type="submission" date="2024-01" db="EMBL/GenBank/DDBJ databases">
        <authorList>
            <person name="Alioto T."/>
            <person name="Alioto T."/>
            <person name="Gomez Garrido J."/>
        </authorList>
    </citation>
    <scope>NUCLEOTIDE SEQUENCE [LARGE SCALE GENOMIC DNA]</scope>
</reference>
<feature type="region of interest" description="Disordered" evidence="1">
    <location>
        <begin position="1"/>
        <end position="61"/>
    </location>
</feature>
<sequence>MRVEVSQSEDHFGQKTHRAWRSAAVAHSGRHSEAEQSEHGAGGQPEYRRKAGRSQRGETAAEWSLKKRLLYGLLKAA</sequence>
<evidence type="ECO:0000313" key="2">
    <source>
        <dbReference type="EMBL" id="CAK6984446.1"/>
    </source>
</evidence>
<proteinExistence type="predicted"/>
<comment type="caution">
    <text evidence="2">The sequence shown here is derived from an EMBL/GenBank/DDBJ whole genome shotgun (WGS) entry which is preliminary data.</text>
</comment>
<keyword evidence="3" id="KW-1185">Reference proteome</keyword>
<evidence type="ECO:0000256" key="1">
    <source>
        <dbReference type="SAM" id="MobiDB-lite"/>
    </source>
</evidence>
<gene>
    <name evidence="2" type="ORF">FSCOSCO3_A025834</name>
</gene>
<dbReference type="Proteomes" id="UP001314229">
    <property type="component" value="Unassembled WGS sequence"/>
</dbReference>